<dbReference type="EMBL" id="CP155447">
    <property type="protein sequence ID" value="XBH05271.1"/>
    <property type="molecule type" value="Genomic_DNA"/>
</dbReference>
<dbReference type="SUPFAM" id="SSF47598">
    <property type="entry name" value="Ribbon-helix-helix"/>
    <property type="match status" value="1"/>
</dbReference>
<name>A0AAU7CJ55_9BACT</name>
<dbReference type="GO" id="GO:0006355">
    <property type="term" value="P:regulation of DNA-templated transcription"/>
    <property type="evidence" value="ECO:0007669"/>
    <property type="project" value="InterPro"/>
</dbReference>
<dbReference type="Pfam" id="PF22513">
    <property type="entry name" value="FitA-like_RHH"/>
    <property type="match status" value="1"/>
</dbReference>
<feature type="domain" description="Antitoxin FitA-like ribbon-helix-helix" evidence="1">
    <location>
        <begin position="2"/>
        <end position="40"/>
    </location>
</feature>
<protein>
    <recommendedName>
        <fullName evidence="1">Antitoxin FitA-like ribbon-helix-helix domain-containing protein</fullName>
    </recommendedName>
</protein>
<organism evidence="2">
    <name type="scientific">Singulisphaera sp. Ch08</name>
    <dbReference type="NCBI Taxonomy" id="3120278"/>
    <lineage>
        <taxon>Bacteria</taxon>
        <taxon>Pseudomonadati</taxon>
        <taxon>Planctomycetota</taxon>
        <taxon>Planctomycetia</taxon>
        <taxon>Isosphaerales</taxon>
        <taxon>Isosphaeraceae</taxon>
        <taxon>Singulisphaera</taxon>
    </lineage>
</organism>
<dbReference type="AlphaFoldDB" id="A0AAU7CJ55"/>
<proteinExistence type="predicted"/>
<dbReference type="InterPro" id="IPR053853">
    <property type="entry name" value="FitA-like_RHH"/>
</dbReference>
<accession>A0AAU7CJ55</accession>
<dbReference type="Gene3D" id="1.10.1220.10">
    <property type="entry name" value="Met repressor-like"/>
    <property type="match status" value="1"/>
</dbReference>
<dbReference type="InterPro" id="IPR013321">
    <property type="entry name" value="Arc_rbn_hlx_hlx"/>
</dbReference>
<sequence>MAQLLIRDIDEETVTLLKAKAAANHRSLEAELRTIVTAAAKMVSVAEARAQADKIRERIGRGGRILSDSSELIREDRYQ</sequence>
<dbReference type="RefSeq" id="WP_406698083.1">
    <property type="nucleotide sequence ID" value="NZ_CP155447.1"/>
</dbReference>
<reference evidence="2" key="1">
    <citation type="submission" date="2024-05" db="EMBL/GenBank/DDBJ databases">
        <title>Planctomycetes of the genus Singulisphaera possess chitinolytic capabilities.</title>
        <authorList>
            <person name="Ivanova A."/>
        </authorList>
    </citation>
    <scope>NUCLEOTIDE SEQUENCE</scope>
    <source>
        <strain evidence="2">Ch08T</strain>
    </source>
</reference>
<dbReference type="InterPro" id="IPR010985">
    <property type="entry name" value="Ribbon_hlx_hlx"/>
</dbReference>
<gene>
    <name evidence="2" type="ORF">V5E97_04420</name>
</gene>
<evidence type="ECO:0000313" key="2">
    <source>
        <dbReference type="EMBL" id="XBH05271.1"/>
    </source>
</evidence>
<evidence type="ECO:0000259" key="1">
    <source>
        <dbReference type="Pfam" id="PF22513"/>
    </source>
</evidence>